<reference evidence="1" key="1">
    <citation type="submission" date="2021-01" db="EMBL/GenBank/DDBJ databases">
        <title>Lacisediminihabitans sp. nov. strain G11-30, isolated from Antarctic Soil.</title>
        <authorList>
            <person name="Li J."/>
        </authorList>
    </citation>
    <scope>NUCLEOTIDE SEQUENCE</scope>
    <source>
        <strain evidence="1">G11-30</strain>
    </source>
</reference>
<sequence length="332" mass="37115">MLRELGVEVRADAGWSNLLAGHSEKVELRRGQSAQEYDAVYFPMQTGAPSALRTITKNAQSGSRVLMFGEQFNPRTANALRVQGIDYLDLAGNASIQFGDVLIDVRGRRSAAPRSKETRVQSPRNPFSLSRSQVIFALLTWPELLTMPVRYTGQVAGVSVGSAFNTIEFLKEIGYLVGEGLPTIARKRELIDNWTTAYQTGLKNKLQLERFRGDIVSVVGIGPGAPFSISGELAVPSLLRPTTLTLYVRELDPQLIFANRWRRDENPNIEIRRQFWKTPAEILRAERGVEYERFEHEVPSLLVYADLMSSGDGRQREAAGIYREQNSELAGD</sequence>
<dbReference type="AlphaFoldDB" id="A0A934SGU7"/>
<dbReference type="Proteomes" id="UP000636458">
    <property type="component" value="Unassembled WGS sequence"/>
</dbReference>
<comment type="caution">
    <text evidence="1">The sequence shown here is derived from an EMBL/GenBank/DDBJ whole genome shotgun (WGS) entry which is preliminary data.</text>
</comment>
<proteinExistence type="predicted"/>
<dbReference type="InterPro" id="IPR019238">
    <property type="entry name" value="AbiEi_2"/>
</dbReference>
<keyword evidence="2" id="KW-1185">Reference proteome</keyword>
<gene>
    <name evidence="1" type="ORF">IV501_02185</name>
</gene>
<accession>A0A934SGU7</accession>
<evidence type="ECO:0000313" key="2">
    <source>
        <dbReference type="Proteomes" id="UP000636458"/>
    </source>
</evidence>
<protein>
    <submittedName>
        <fullName evidence="1">Uncharacterized protein</fullName>
    </submittedName>
</protein>
<organism evidence="1 2">
    <name type="scientific">Lacisediminihabitans changchengi</name>
    <dbReference type="NCBI Taxonomy" id="2787634"/>
    <lineage>
        <taxon>Bacteria</taxon>
        <taxon>Bacillati</taxon>
        <taxon>Actinomycetota</taxon>
        <taxon>Actinomycetes</taxon>
        <taxon>Micrococcales</taxon>
        <taxon>Microbacteriaceae</taxon>
        <taxon>Lacisediminihabitans</taxon>
    </lineage>
</organism>
<dbReference type="EMBL" id="JAEPES010000001">
    <property type="protein sequence ID" value="MBK4346432.1"/>
    <property type="molecule type" value="Genomic_DNA"/>
</dbReference>
<dbReference type="Pfam" id="PF09952">
    <property type="entry name" value="AbiEi_2"/>
    <property type="match status" value="1"/>
</dbReference>
<name>A0A934SGU7_9MICO</name>
<dbReference type="RefSeq" id="WP_200554763.1">
    <property type="nucleotide sequence ID" value="NZ_JAEPES010000001.1"/>
</dbReference>
<evidence type="ECO:0000313" key="1">
    <source>
        <dbReference type="EMBL" id="MBK4346432.1"/>
    </source>
</evidence>